<keyword evidence="2" id="KW-0560">Oxidoreductase</keyword>
<dbReference type="GO" id="GO:0016020">
    <property type="term" value="C:membrane"/>
    <property type="evidence" value="ECO:0007669"/>
    <property type="project" value="TreeGrafter"/>
</dbReference>
<accession>A0A1I1VVE4</accession>
<dbReference type="InterPro" id="IPR020904">
    <property type="entry name" value="Sc_DH/Rdtase_CS"/>
</dbReference>
<dbReference type="RefSeq" id="WP_096330649.1">
    <property type="nucleotide sequence ID" value="NZ_FOMX01000005.1"/>
</dbReference>
<dbReference type="InterPro" id="IPR036291">
    <property type="entry name" value="NAD(P)-bd_dom_sf"/>
</dbReference>
<dbReference type="InterPro" id="IPR002347">
    <property type="entry name" value="SDR_fam"/>
</dbReference>
<dbReference type="Pfam" id="PF00106">
    <property type="entry name" value="adh_short"/>
    <property type="match status" value="1"/>
</dbReference>
<proteinExistence type="inferred from homology"/>
<dbReference type="PRINTS" id="PR00081">
    <property type="entry name" value="GDHRDH"/>
</dbReference>
<sequence length="271" mass="28739">MELKDRVALVTGASSGIGLATAKLLHKSGMRVVMVARTAAKLEAAAAELGEGAVAIPCDVGDLSRLPWLIDQVVARFGGLDVLVNNAGVHYRGDMLRHPPEALAEIFTVNLTAPVVLTRIAADHMRAGGCVVNVASLAGKLGVPGSAVYSGSKAGLRFWALAVAEDLERRDLRIANVNPGPVDSSFFDADIQGVSNLTFSQPMSTPEQCAEAVLACIQDTRSPMEIDLPFASGKLATLGYLSPRLRAWLRPALERRGAKNKAAFMRRRGLS</sequence>
<organism evidence="5 6">
    <name type="scientific">Nannocystis exedens</name>
    <dbReference type="NCBI Taxonomy" id="54"/>
    <lineage>
        <taxon>Bacteria</taxon>
        <taxon>Pseudomonadati</taxon>
        <taxon>Myxococcota</taxon>
        <taxon>Polyangia</taxon>
        <taxon>Nannocystales</taxon>
        <taxon>Nannocystaceae</taxon>
        <taxon>Nannocystis</taxon>
    </lineage>
</organism>
<evidence type="ECO:0000313" key="6">
    <source>
        <dbReference type="Proteomes" id="UP000199400"/>
    </source>
</evidence>
<dbReference type="SUPFAM" id="SSF51735">
    <property type="entry name" value="NAD(P)-binding Rossmann-fold domains"/>
    <property type="match status" value="1"/>
</dbReference>
<feature type="domain" description="Ketoreductase" evidence="4">
    <location>
        <begin position="6"/>
        <end position="185"/>
    </location>
</feature>
<evidence type="ECO:0000259" key="4">
    <source>
        <dbReference type="SMART" id="SM00822"/>
    </source>
</evidence>
<protein>
    <recommendedName>
        <fullName evidence="4">Ketoreductase domain-containing protein</fullName>
    </recommendedName>
</protein>
<gene>
    <name evidence="5" type="ORF">SAMN02745121_01848</name>
</gene>
<dbReference type="SMART" id="SM00822">
    <property type="entry name" value="PKS_KR"/>
    <property type="match status" value="1"/>
</dbReference>
<reference evidence="6" key="1">
    <citation type="submission" date="2016-10" db="EMBL/GenBank/DDBJ databases">
        <authorList>
            <person name="Varghese N."/>
            <person name="Submissions S."/>
        </authorList>
    </citation>
    <scope>NUCLEOTIDE SEQUENCE [LARGE SCALE GENOMIC DNA]</scope>
    <source>
        <strain evidence="6">ATCC 25963</strain>
    </source>
</reference>
<dbReference type="OrthoDB" id="450111at2"/>
<dbReference type="Proteomes" id="UP000199400">
    <property type="component" value="Unassembled WGS sequence"/>
</dbReference>
<dbReference type="PROSITE" id="PS00061">
    <property type="entry name" value="ADH_SHORT"/>
    <property type="match status" value="1"/>
</dbReference>
<dbReference type="AlphaFoldDB" id="A0A1I1VVE4"/>
<evidence type="ECO:0000256" key="1">
    <source>
        <dbReference type="ARBA" id="ARBA00006484"/>
    </source>
</evidence>
<dbReference type="STRING" id="54.SAMN02745121_01848"/>
<evidence type="ECO:0000313" key="5">
    <source>
        <dbReference type="EMBL" id="SFD85033.1"/>
    </source>
</evidence>
<comment type="similarity">
    <text evidence="1 3">Belongs to the short-chain dehydrogenases/reductases (SDR) family.</text>
</comment>
<name>A0A1I1VVE4_9BACT</name>
<dbReference type="InterPro" id="IPR057326">
    <property type="entry name" value="KR_dom"/>
</dbReference>
<dbReference type="EMBL" id="FOMX01000005">
    <property type="protein sequence ID" value="SFD85033.1"/>
    <property type="molecule type" value="Genomic_DNA"/>
</dbReference>
<dbReference type="PRINTS" id="PR00080">
    <property type="entry name" value="SDRFAMILY"/>
</dbReference>
<dbReference type="PANTHER" id="PTHR44196">
    <property type="entry name" value="DEHYDROGENASE/REDUCTASE SDR FAMILY MEMBER 7B"/>
    <property type="match status" value="1"/>
</dbReference>
<evidence type="ECO:0000256" key="2">
    <source>
        <dbReference type="ARBA" id="ARBA00023002"/>
    </source>
</evidence>
<evidence type="ECO:0000256" key="3">
    <source>
        <dbReference type="RuleBase" id="RU000363"/>
    </source>
</evidence>
<dbReference type="GO" id="GO:0016491">
    <property type="term" value="F:oxidoreductase activity"/>
    <property type="evidence" value="ECO:0007669"/>
    <property type="project" value="UniProtKB-KW"/>
</dbReference>
<keyword evidence="6" id="KW-1185">Reference proteome</keyword>
<dbReference type="CDD" id="cd05233">
    <property type="entry name" value="SDR_c"/>
    <property type="match status" value="1"/>
</dbReference>
<dbReference type="PANTHER" id="PTHR44196:SF1">
    <property type="entry name" value="DEHYDROGENASE_REDUCTASE SDR FAMILY MEMBER 7B"/>
    <property type="match status" value="1"/>
</dbReference>
<dbReference type="Gene3D" id="3.40.50.720">
    <property type="entry name" value="NAD(P)-binding Rossmann-like Domain"/>
    <property type="match status" value="1"/>
</dbReference>